<dbReference type="EMBL" id="JABFAE010412570">
    <property type="protein sequence ID" value="MBA0845073.1"/>
    <property type="molecule type" value="Genomic_DNA"/>
</dbReference>
<reference evidence="1 2" key="1">
    <citation type="journal article" date="2019" name="Genome Biol. Evol.">
        <title>Insights into the evolution of the New World diploid cottons (Gossypium, subgenus Houzingenia) based on genome sequencing.</title>
        <authorList>
            <person name="Grover C.E."/>
            <person name="Arick M.A. 2nd"/>
            <person name="Thrash A."/>
            <person name="Conover J.L."/>
            <person name="Sanders W.S."/>
            <person name="Peterson D.G."/>
            <person name="Frelichowski J.E."/>
            <person name="Scheffler J.A."/>
            <person name="Scheffler B.E."/>
            <person name="Wendel J.F."/>
        </authorList>
    </citation>
    <scope>NUCLEOTIDE SEQUENCE [LARGE SCALE GENOMIC DNA]</scope>
    <source>
        <strain evidence="1">6</strain>
        <tissue evidence="1">Leaf</tissue>
    </source>
</reference>
<gene>
    <name evidence="1" type="ORF">Goarm_023225</name>
</gene>
<evidence type="ECO:0000313" key="2">
    <source>
        <dbReference type="Proteomes" id="UP000593575"/>
    </source>
</evidence>
<evidence type="ECO:0008006" key="3">
    <source>
        <dbReference type="Google" id="ProtNLM"/>
    </source>
</evidence>
<proteinExistence type="predicted"/>
<sequence>GNDSTEVERIRYTRAYIFEIIGGYLILDLSRNLVHRRWLLKLVDFRATGELSWGFVVLETLYPEMCGATPPNKVKIRGTIMGSVSLSIFMSSSEPPIYIPTHNE</sequence>
<comment type="caution">
    <text evidence="1">The sequence shown here is derived from an EMBL/GenBank/DDBJ whole genome shotgun (WGS) entry which is preliminary data.</text>
</comment>
<protein>
    <recommendedName>
        <fullName evidence="3">Aminotransferase-like plant mobile domain-containing protein</fullName>
    </recommendedName>
</protein>
<dbReference type="Proteomes" id="UP000593575">
    <property type="component" value="Unassembled WGS sequence"/>
</dbReference>
<keyword evidence="2" id="KW-1185">Reference proteome</keyword>
<dbReference type="AlphaFoldDB" id="A0A7J9KF60"/>
<evidence type="ECO:0000313" key="1">
    <source>
        <dbReference type="EMBL" id="MBA0845073.1"/>
    </source>
</evidence>
<organism evidence="1 2">
    <name type="scientific">Gossypium armourianum</name>
    <dbReference type="NCBI Taxonomy" id="34283"/>
    <lineage>
        <taxon>Eukaryota</taxon>
        <taxon>Viridiplantae</taxon>
        <taxon>Streptophyta</taxon>
        <taxon>Embryophyta</taxon>
        <taxon>Tracheophyta</taxon>
        <taxon>Spermatophyta</taxon>
        <taxon>Magnoliopsida</taxon>
        <taxon>eudicotyledons</taxon>
        <taxon>Gunneridae</taxon>
        <taxon>Pentapetalae</taxon>
        <taxon>rosids</taxon>
        <taxon>malvids</taxon>
        <taxon>Malvales</taxon>
        <taxon>Malvaceae</taxon>
        <taxon>Malvoideae</taxon>
        <taxon>Gossypium</taxon>
    </lineage>
</organism>
<accession>A0A7J9KF60</accession>
<feature type="non-terminal residue" evidence="1">
    <location>
        <position position="1"/>
    </location>
</feature>
<feature type="non-terminal residue" evidence="1">
    <location>
        <position position="104"/>
    </location>
</feature>
<name>A0A7J9KF60_9ROSI</name>